<keyword evidence="3 6" id="KW-0378">Hydrolase</keyword>
<dbReference type="NCBIfam" id="TIGR00221">
    <property type="entry name" value="nagA"/>
    <property type="match status" value="1"/>
</dbReference>
<dbReference type="Pfam" id="PF01979">
    <property type="entry name" value="Amidohydro_1"/>
    <property type="match status" value="1"/>
</dbReference>
<accession>A0ABW2Y405</accession>
<organism evidence="6 7">
    <name type="scientific">Alloscardovia venturai</name>
    <dbReference type="NCBI Taxonomy" id="1769421"/>
    <lineage>
        <taxon>Bacteria</taxon>
        <taxon>Bacillati</taxon>
        <taxon>Actinomycetota</taxon>
        <taxon>Actinomycetes</taxon>
        <taxon>Bifidobacteriales</taxon>
        <taxon>Bifidobacteriaceae</taxon>
        <taxon>Alloscardovia</taxon>
    </lineage>
</organism>
<dbReference type="CDD" id="cd00854">
    <property type="entry name" value="NagA"/>
    <property type="match status" value="1"/>
</dbReference>
<evidence type="ECO:0000256" key="2">
    <source>
        <dbReference type="ARBA" id="ARBA00022723"/>
    </source>
</evidence>
<dbReference type="InterPro" id="IPR003764">
    <property type="entry name" value="GlcNAc_6-P_deAcase"/>
</dbReference>
<evidence type="ECO:0000313" key="7">
    <source>
        <dbReference type="Proteomes" id="UP001597036"/>
    </source>
</evidence>
<evidence type="ECO:0000256" key="1">
    <source>
        <dbReference type="ARBA" id="ARBA00010716"/>
    </source>
</evidence>
<proteinExistence type="inferred from homology"/>
<dbReference type="RefSeq" id="WP_377938294.1">
    <property type="nucleotide sequence ID" value="NZ_JBHTHQ010000012.1"/>
</dbReference>
<feature type="domain" description="Amidohydrolase-related" evidence="5">
    <location>
        <begin position="96"/>
        <end position="429"/>
    </location>
</feature>
<dbReference type="GO" id="GO:0008448">
    <property type="term" value="F:N-acetylglucosamine-6-phosphate deacetylase activity"/>
    <property type="evidence" value="ECO:0007669"/>
    <property type="project" value="UniProtKB-EC"/>
</dbReference>
<dbReference type="PANTHER" id="PTHR11113:SF14">
    <property type="entry name" value="N-ACETYLGLUCOSAMINE-6-PHOSPHATE DEACETYLASE"/>
    <property type="match status" value="1"/>
</dbReference>
<evidence type="ECO:0000313" key="6">
    <source>
        <dbReference type="EMBL" id="MFD0704508.1"/>
    </source>
</evidence>
<reference evidence="7" key="1">
    <citation type="journal article" date="2019" name="Int. J. Syst. Evol. Microbiol.">
        <title>The Global Catalogue of Microorganisms (GCM) 10K type strain sequencing project: providing services to taxonomists for standard genome sequencing and annotation.</title>
        <authorList>
            <consortium name="The Broad Institute Genomics Platform"/>
            <consortium name="The Broad Institute Genome Sequencing Center for Infectious Disease"/>
            <person name="Wu L."/>
            <person name="Ma J."/>
        </authorList>
    </citation>
    <scope>NUCLEOTIDE SEQUENCE [LARGE SCALE GENOMIC DNA]</scope>
    <source>
        <strain evidence="7">CCM 8604</strain>
    </source>
</reference>
<dbReference type="InterPro" id="IPR006680">
    <property type="entry name" value="Amidohydro-rel"/>
</dbReference>
<dbReference type="PANTHER" id="PTHR11113">
    <property type="entry name" value="N-ACETYLGLUCOSAMINE-6-PHOSPHATE DEACETYLASE"/>
    <property type="match status" value="1"/>
</dbReference>
<dbReference type="InterPro" id="IPR032466">
    <property type="entry name" value="Metal_Hydrolase"/>
</dbReference>
<dbReference type="PIRSF" id="PIRSF038994">
    <property type="entry name" value="NagA"/>
    <property type="match status" value="1"/>
</dbReference>
<name>A0ABW2Y405_9BIFI</name>
<evidence type="ECO:0000256" key="3">
    <source>
        <dbReference type="ARBA" id="ARBA00022801"/>
    </source>
</evidence>
<dbReference type="SUPFAM" id="SSF51556">
    <property type="entry name" value="Metallo-dependent hydrolases"/>
    <property type="match status" value="1"/>
</dbReference>
<dbReference type="InterPro" id="IPR011059">
    <property type="entry name" value="Metal-dep_hydrolase_composite"/>
</dbReference>
<dbReference type="Proteomes" id="UP001597036">
    <property type="component" value="Unassembled WGS sequence"/>
</dbReference>
<dbReference type="EMBL" id="JBHTHQ010000012">
    <property type="protein sequence ID" value="MFD0704508.1"/>
    <property type="molecule type" value="Genomic_DNA"/>
</dbReference>
<keyword evidence="2" id="KW-0479">Metal-binding</keyword>
<protein>
    <submittedName>
        <fullName evidence="6">N-acetylglucosamine-6-phosphate deacetylase</fullName>
        <ecNumber evidence="6">3.5.1.25</ecNumber>
    </submittedName>
</protein>
<dbReference type="SUPFAM" id="SSF51338">
    <property type="entry name" value="Composite domain of metallo-dependent hydrolases"/>
    <property type="match status" value="1"/>
</dbReference>
<keyword evidence="4" id="KW-0119">Carbohydrate metabolism</keyword>
<comment type="caution">
    <text evidence="6">The sequence shown here is derived from an EMBL/GenBank/DDBJ whole genome shotgun (WGS) entry which is preliminary data.</text>
</comment>
<dbReference type="Gene3D" id="3.20.20.140">
    <property type="entry name" value="Metal-dependent hydrolases"/>
    <property type="match status" value="1"/>
</dbReference>
<evidence type="ECO:0000259" key="5">
    <source>
        <dbReference type="Pfam" id="PF01979"/>
    </source>
</evidence>
<keyword evidence="7" id="KW-1185">Reference proteome</keyword>
<comment type="similarity">
    <text evidence="1">Belongs to the metallo-dependent hydrolases superfamily. NagA family.</text>
</comment>
<evidence type="ECO:0000256" key="4">
    <source>
        <dbReference type="ARBA" id="ARBA00023277"/>
    </source>
</evidence>
<sequence>MSASETARGKVAQRIDLQMRGKDDAQLHNFVLVHATLIDANAVRENSWVRVVNGKIENTGSGDFPASTYVSEAHARRTSISEADTDEEVIDVHGFIVCPGFIDIHSHGAWGASFDDGSSAIAQARAFHMIHGTTRQVLSLITNPWDLLLDNVRKAAQVSHAREDVLGLHLEGPFLAIQRKGAHDERCLLDPTDDRVRELLHAADDTLRQITIAPELPHGVDAISQFTAAGVHAAVGHCDANYEAAVRGFEGGADILTHMFDAMNGISHRAPGPIAAAIEREAVVCEIIADGFHVQVPVLRLAARLACHRLALVTDSMAAAGCPDGAYTLGNLDVKVVDGHARLASNGAIAGSTLVLEQAVQRMVHEVGMSVQDAIEAATFTPARAIGVHKVNSVTSAPLGLLQEGYAADLLVLHPDTLEVQRVWCAGHEVTV</sequence>
<dbReference type="Gene3D" id="2.30.40.10">
    <property type="entry name" value="Urease, subunit C, domain 1"/>
    <property type="match status" value="1"/>
</dbReference>
<dbReference type="EC" id="3.5.1.25" evidence="6"/>
<gene>
    <name evidence="6" type="primary">nagA</name>
    <name evidence="6" type="ORF">ACFQY8_01920</name>
</gene>